<keyword evidence="9 14" id="KW-0460">Magnesium</keyword>
<evidence type="ECO:0000256" key="3">
    <source>
        <dbReference type="ARBA" id="ARBA00013308"/>
    </source>
</evidence>
<feature type="binding site" evidence="14">
    <location>
        <begin position="79"/>
        <end position="80"/>
    </location>
    <ligand>
        <name>NAD(+)</name>
        <dbReference type="ChEBI" id="CHEBI:57540"/>
    </ligand>
</feature>
<proteinExistence type="inferred from homology"/>
<feature type="binding site" evidence="14">
    <location>
        <begin position="30"/>
        <end position="34"/>
    </location>
    <ligand>
        <name>NAD(+)</name>
        <dbReference type="ChEBI" id="CHEBI:57540"/>
    </ligand>
</feature>
<dbReference type="Gene3D" id="3.30.470.30">
    <property type="entry name" value="DNA ligase/mRNA capping enzyme"/>
    <property type="match status" value="1"/>
</dbReference>
<comment type="cofactor">
    <cofactor evidence="14">
        <name>Mg(2+)</name>
        <dbReference type="ChEBI" id="CHEBI:18420"/>
    </cofactor>
    <cofactor evidence="14">
        <name>Mn(2+)</name>
        <dbReference type="ChEBI" id="CHEBI:29035"/>
    </cofactor>
</comment>
<comment type="similarity">
    <text evidence="13 14">Belongs to the NAD-dependent DNA ligase family. LigA subfamily.</text>
</comment>
<dbReference type="PROSITE" id="PS50172">
    <property type="entry name" value="BRCT"/>
    <property type="match status" value="1"/>
</dbReference>
<feature type="binding site" evidence="14">
    <location>
        <position position="401"/>
    </location>
    <ligand>
        <name>Zn(2+)</name>
        <dbReference type="ChEBI" id="CHEBI:29105"/>
    </ligand>
</feature>
<dbReference type="PIRSF" id="PIRSF001604">
    <property type="entry name" value="LigA"/>
    <property type="match status" value="1"/>
</dbReference>
<dbReference type="SUPFAM" id="SSF52113">
    <property type="entry name" value="BRCT domain"/>
    <property type="match status" value="1"/>
</dbReference>
<dbReference type="InterPro" id="IPR001679">
    <property type="entry name" value="DNA_ligase"/>
</dbReference>
<feature type="binding site" evidence="14">
    <location>
        <position position="419"/>
    </location>
    <ligand>
        <name>Zn(2+)</name>
        <dbReference type="ChEBI" id="CHEBI:29105"/>
    </ligand>
</feature>
<dbReference type="InterPro" id="IPR013840">
    <property type="entry name" value="DNAligase_N"/>
</dbReference>
<feature type="binding site" evidence="14">
    <location>
        <position position="108"/>
    </location>
    <ligand>
        <name>NAD(+)</name>
        <dbReference type="ChEBI" id="CHEBI:57540"/>
    </ligand>
</feature>
<keyword evidence="6 14" id="KW-0479">Metal-binding</keyword>
<evidence type="ECO:0000256" key="9">
    <source>
        <dbReference type="ARBA" id="ARBA00022842"/>
    </source>
</evidence>
<dbReference type="PROSITE" id="PS01056">
    <property type="entry name" value="DNA_LIGASE_N2"/>
    <property type="match status" value="1"/>
</dbReference>
<evidence type="ECO:0000256" key="6">
    <source>
        <dbReference type="ARBA" id="ARBA00022723"/>
    </source>
</evidence>
<dbReference type="SMART" id="SM00292">
    <property type="entry name" value="BRCT"/>
    <property type="match status" value="1"/>
</dbReference>
<keyword evidence="10 14" id="KW-0520">NAD</keyword>
<evidence type="ECO:0000256" key="1">
    <source>
        <dbReference type="ARBA" id="ARBA00004067"/>
    </source>
</evidence>
<evidence type="ECO:0000256" key="12">
    <source>
        <dbReference type="ARBA" id="ARBA00034005"/>
    </source>
</evidence>
<gene>
    <name evidence="14" type="primary">ligA</name>
    <name evidence="17" type="ORF">HELGO_WM5160</name>
</gene>
<evidence type="ECO:0000256" key="4">
    <source>
        <dbReference type="ARBA" id="ARBA00022598"/>
    </source>
</evidence>
<feature type="domain" description="BRCT" evidence="16">
    <location>
        <begin position="573"/>
        <end position="648"/>
    </location>
</feature>
<dbReference type="Pfam" id="PF01653">
    <property type="entry name" value="DNA_ligase_aden"/>
    <property type="match status" value="1"/>
</dbReference>
<dbReference type="PROSITE" id="PS01055">
    <property type="entry name" value="DNA_LIGASE_N1"/>
    <property type="match status" value="1"/>
</dbReference>
<dbReference type="GO" id="GO:0006281">
    <property type="term" value="P:DNA repair"/>
    <property type="evidence" value="ECO:0007669"/>
    <property type="project" value="UniProtKB-KW"/>
</dbReference>
<dbReference type="NCBIfam" id="TIGR00575">
    <property type="entry name" value="dnlj"/>
    <property type="match status" value="1"/>
</dbReference>
<organism evidence="17">
    <name type="scientific">uncultured Sulfurovum sp</name>
    <dbReference type="NCBI Taxonomy" id="269237"/>
    <lineage>
        <taxon>Bacteria</taxon>
        <taxon>Pseudomonadati</taxon>
        <taxon>Campylobacterota</taxon>
        <taxon>Epsilonproteobacteria</taxon>
        <taxon>Campylobacterales</taxon>
        <taxon>Sulfurovaceae</taxon>
        <taxon>Sulfurovum</taxon>
        <taxon>environmental samples</taxon>
    </lineage>
</organism>
<feature type="binding site" evidence="14">
    <location>
        <position position="398"/>
    </location>
    <ligand>
        <name>Zn(2+)</name>
        <dbReference type="ChEBI" id="CHEBI:29105"/>
    </ligand>
</feature>
<keyword evidence="8 14" id="KW-0862">Zinc</keyword>
<dbReference type="Gene3D" id="1.10.287.610">
    <property type="entry name" value="Helix hairpin bin"/>
    <property type="match status" value="1"/>
</dbReference>
<dbReference type="CDD" id="cd17748">
    <property type="entry name" value="BRCT_DNA_ligase_like"/>
    <property type="match status" value="1"/>
</dbReference>
<dbReference type="InterPro" id="IPR004150">
    <property type="entry name" value="NAD_DNA_ligase_OB"/>
</dbReference>
<keyword evidence="14" id="KW-0464">Manganese</keyword>
<sequence length="648" mass="72588">MKKEAYLNKLETLKKWAYAYYVNDNPVATDEEYDVLYHEVLDYETANPSEVAEDSPTKRVGGVVRDEFSKATHIKRMWSMEDVFKTEEVQEWLDRTVKNVGVTPYFCEPKFDGASMNLLYENGKLVRAITRGDGLIGEEVTDNVRTIRSVPLSIDYQGQIEIRGEVVIRKDDFEIINKERKAEGENTFANPRNAAAGSLRQLDSSITAKRRLVFYPWGLGENTLTEANLSEKMDFIYALGFLEPPFVRACNSIEEIEEFYHFLIANRDDIPMMMDGMVIKVDDTVKQEQLGYTVKVPKWMCAYKFPALEKVTKVNAITIQVGRTGVLTPVAEVEPVDLEGAMIARATLHNYDEIERKGLKVGDSVILIRSGDVIPKITKVLADRRTGDEVDIVRPTACPTCNSEVLDEGTLIKCQNMDCPSRVVNSIIHFAKKGSMNIDGLGSRIVEMLVEEGKIKDILDLYTLRFEDIEGMEGFKEKRINKLLEAINDSKGTTLAKLLSAMGIEHIGAVAGKSIALEFGLGIVDVNEEQLEAIDGIGLEMATSFVEFMRVNREFVLKLFDKIEPMVEEKVEAVENPFKDKTVVLTGTMSVGRGVVKEMMEKLGAKVSGSVSKKTDFLIHGEDAGSKYDKAVKLGVVTLTEEAMREII</sequence>
<feature type="binding site" evidence="14">
    <location>
        <position position="280"/>
    </location>
    <ligand>
        <name>NAD(+)</name>
        <dbReference type="ChEBI" id="CHEBI:57540"/>
    </ligand>
</feature>
<feature type="binding site" evidence="14">
    <location>
        <position position="304"/>
    </location>
    <ligand>
        <name>NAD(+)</name>
        <dbReference type="ChEBI" id="CHEBI:57540"/>
    </ligand>
</feature>
<feature type="binding site" evidence="14">
    <location>
        <position position="131"/>
    </location>
    <ligand>
        <name>NAD(+)</name>
        <dbReference type="ChEBI" id="CHEBI:57540"/>
    </ligand>
</feature>
<dbReference type="GO" id="GO:0003911">
    <property type="term" value="F:DNA ligase (NAD+) activity"/>
    <property type="evidence" value="ECO:0007669"/>
    <property type="project" value="UniProtKB-UniRule"/>
</dbReference>
<dbReference type="InterPro" id="IPR033136">
    <property type="entry name" value="DNA_ligase_CS"/>
</dbReference>
<evidence type="ECO:0000256" key="5">
    <source>
        <dbReference type="ARBA" id="ARBA00022705"/>
    </source>
</evidence>
<dbReference type="SUPFAM" id="SSF50249">
    <property type="entry name" value="Nucleic acid-binding proteins"/>
    <property type="match status" value="1"/>
</dbReference>
<dbReference type="InterPro" id="IPR018239">
    <property type="entry name" value="DNA_ligase_AS"/>
</dbReference>
<dbReference type="Gene3D" id="2.40.50.140">
    <property type="entry name" value="Nucleic acid-binding proteins"/>
    <property type="match status" value="1"/>
</dbReference>
<evidence type="ECO:0000256" key="2">
    <source>
        <dbReference type="ARBA" id="ARBA00012722"/>
    </source>
</evidence>
<dbReference type="SUPFAM" id="SSF47781">
    <property type="entry name" value="RuvA domain 2-like"/>
    <property type="match status" value="1"/>
</dbReference>
<dbReference type="Pfam" id="PF03120">
    <property type="entry name" value="OB_DNA_ligase"/>
    <property type="match status" value="1"/>
</dbReference>
<dbReference type="NCBIfam" id="NF005932">
    <property type="entry name" value="PRK07956.1"/>
    <property type="match status" value="1"/>
</dbReference>
<feature type="active site" description="N6-AMP-lysine intermediate" evidence="14">
    <location>
        <position position="110"/>
    </location>
</feature>
<dbReference type="InterPro" id="IPR010994">
    <property type="entry name" value="RuvA_2-like"/>
</dbReference>
<dbReference type="EMBL" id="CACVAP010000059">
    <property type="protein sequence ID" value="CAA6809679.1"/>
    <property type="molecule type" value="Genomic_DNA"/>
</dbReference>
<dbReference type="GO" id="GO:0003677">
    <property type="term" value="F:DNA binding"/>
    <property type="evidence" value="ECO:0007669"/>
    <property type="project" value="InterPro"/>
</dbReference>
<keyword evidence="5 14" id="KW-0235">DNA replication</keyword>
<feature type="binding site" evidence="14">
    <location>
        <position position="165"/>
    </location>
    <ligand>
        <name>NAD(+)</name>
        <dbReference type="ChEBI" id="CHEBI:57540"/>
    </ligand>
</feature>
<evidence type="ECO:0000313" key="17">
    <source>
        <dbReference type="EMBL" id="CAA6809679.1"/>
    </source>
</evidence>
<evidence type="ECO:0000256" key="7">
    <source>
        <dbReference type="ARBA" id="ARBA00022763"/>
    </source>
</evidence>
<feature type="binding site" evidence="14">
    <location>
        <position position="414"/>
    </location>
    <ligand>
        <name>Zn(2+)</name>
        <dbReference type="ChEBI" id="CHEBI:29105"/>
    </ligand>
</feature>
<dbReference type="GO" id="GO:0005829">
    <property type="term" value="C:cytosol"/>
    <property type="evidence" value="ECO:0007669"/>
    <property type="project" value="TreeGrafter"/>
</dbReference>
<dbReference type="SMART" id="SM00532">
    <property type="entry name" value="LIGANc"/>
    <property type="match status" value="1"/>
</dbReference>
<dbReference type="FunFam" id="1.10.150.20:FF:000007">
    <property type="entry name" value="DNA ligase"/>
    <property type="match status" value="1"/>
</dbReference>
<dbReference type="SMART" id="SM00278">
    <property type="entry name" value="HhH1"/>
    <property type="match status" value="3"/>
</dbReference>
<protein>
    <recommendedName>
        <fullName evidence="3 14">DNA ligase</fullName>
        <ecNumber evidence="2 14">6.5.1.2</ecNumber>
    </recommendedName>
    <alternativeName>
        <fullName evidence="14">Polydeoxyribonucleotide synthase [NAD(+)]</fullName>
    </alternativeName>
</protein>
<evidence type="ECO:0000256" key="8">
    <source>
        <dbReference type="ARBA" id="ARBA00022833"/>
    </source>
</evidence>
<dbReference type="AlphaFoldDB" id="A0A6S6SMG2"/>
<comment type="function">
    <text evidence="1 14">DNA ligase that catalyzes the formation of phosphodiester linkages between 5'-phosphoryl and 3'-hydroxyl groups in double-stranded DNA using NAD as a coenzyme and as the energy source for the reaction. It is essential for DNA replication and repair of damaged DNA.</text>
</comment>
<dbReference type="FunFam" id="2.40.50.140:FF:000012">
    <property type="entry name" value="DNA ligase"/>
    <property type="match status" value="1"/>
</dbReference>
<dbReference type="InterPro" id="IPR012340">
    <property type="entry name" value="NA-bd_OB-fold"/>
</dbReference>
<evidence type="ECO:0000256" key="10">
    <source>
        <dbReference type="ARBA" id="ARBA00023027"/>
    </source>
</evidence>
<dbReference type="Pfam" id="PF12826">
    <property type="entry name" value="HHH_2"/>
    <property type="match status" value="1"/>
</dbReference>
<dbReference type="PANTHER" id="PTHR23389:SF9">
    <property type="entry name" value="DNA LIGASE"/>
    <property type="match status" value="1"/>
</dbReference>
<evidence type="ECO:0000259" key="16">
    <source>
        <dbReference type="PROSITE" id="PS50172"/>
    </source>
</evidence>
<keyword evidence="11 14" id="KW-0234">DNA repair</keyword>
<dbReference type="InterPro" id="IPR003583">
    <property type="entry name" value="Hlx-hairpin-Hlx_DNA-bd_motif"/>
</dbReference>
<evidence type="ECO:0000256" key="15">
    <source>
        <dbReference type="RuleBase" id="RU000618"/>
    </source>
</evidence>
<dbReference type="SUPFAM" id="SSF56091">
    <property type="entry name" value="DNA ligase/mRNA capping enzyme, catalytic domain"/>
    <property type="match status" value="1"/>
</dbReference>
<comment type="catalytic activity">
    <reaction evidence="12 14 15">
        <text>NAD(+) + (deoxyribonucleotide)n-3'-hydroxyl + 5'-phospho-(deoxyribonucleotide)m = (deoxyribonucleotide)n+m + AMP + beta-nicotinamide D-nucleotide.</text>
        <dbReference type="EC" id="6.5.1.2"/>
    </reaction>
</comment>
<dbReference type="HAMAP" id="MF_01588">
    <property type="entry name" value="DNA_ligase_A"/>
    <property type="match status" value="1"/>
</dbReference>
<dbReference type="Gene3D" id="1.10.150.20">
    <property type="entry name" value="5' to 3' exonuclease, C-terminal subdomain"/>
    <property type="match status" value="2"/>
</dbReference>
<dbReference type="Gene3D" id="3.40.50.10190">
    <property type="entry name" value="BRCT domain"/>
    <property type="match status" value="1"/>
</dbReference>
<accession>A0A6S6SMG2</accession>
<dbReference type="CDD" id="cd00114">
    <property type="entry name" value="LIGANc"/>
    <property type="match status" value="1"/>
</dbReference>
<keyword evidence="7 14" id="KW-0227">DNA damage</keyword>
<keyword evidence="4 14" id="KW-0436">Ligase</keyword>
<dbReference type="PANTHER" id="PTHR23389">
    <property type="entry name" value="CHROMOSOME TRANSMISSION FIDELITY FACTOR 18"/>
    <property type="match status" value="1"/>
</dbReference>
<dbReference type="InterPro" id="IPR041663">
    <property type="entry name" value="DisA/LigA_HHH"/>
</dbReference>
<dbReference type="InterPro" id="IPR013839">
    <property type="entry name" value="DNAligase_adenylation"/>
</dbReference>
<dbReference type="InterPro" id="IPR036420">
    <property type="entry name" value="BRCT_dom_sf"/>
</dbReference>
<dbReference type="GO" id="GO:0046872">
    <property type="term" value="F:metal ion binding"/>
    <property type="evidence" value="ECO:0007669"/>
    <property type="project" value="UniProtKB-KW"/>
</dbReference>
<dbReference type="GO" id="GO:0006260">
    <property type="term" value="P:DNA replication"/>
    <property type="evidence" value="ECO:0007669"/>
    <property type="project" value="UniProtKB-KW"/>
</dbReference>
<evidence type="ECO:0000256" key="14">
    <source>
        <dbReference type="HAMAP-Rule" id="MF_01588"/>
    </source>
</evidence>
<dbReference type="InterPro" id="IPR001357">
    <property type="entry name" value="BRCT_dom"/>
</dbReference>
<dbReference type="EC" id="6.5.1.2" evidence="2 14"/>
<dbReference type="Pfam" id="PF00533">
    <property type="entry name" value="BRCT"/>
    <property type="match status" value="1"/>
</dbReference>
<evidence type="ECO:0000256" key="13">
    <source>
        <dbReference type="ARBA" id="ARBA00060881"/>
    </source>
</evidence>
<name>A0A6S6SMG2_9BACT</name>
<reference evidence="17" key="1">
    <citation type="submission" date="2020-01" db="EMBL/GenBank/DDBJ databases">
        <authorList>
            <person name="Meier V. D."/>
            <person name="Meier V D."/>
        </authorList>
    </citation>
    <scope>NUCLEOTIDE SEQUENCE</scope>
    <source>
        <strain evidence="17">HLG_WM_MAG_06</strain>
    </source>
</reference>
<evidence type="ECO:0000256" key="11">
    <source>
        <dbReference type="ARBA" id="ARBA00023204"/>
    </source>
</evidence>